<dbReference type="AlphaFoldDB" id="A0A7Y1M868"/>
<proteinExistence type="predicted"/>
<name>A0A7Y1M868_9PSED</name>
<evidence type="ECO:0000313" key="2">
    <source>
        <dbReference type="EMBL" id="NNA77021.1"/>
    </source>
</evidence>
<dbReference type="EMBL" id="JAAQYH010000030">
    <property type="protein sequence ID" value="NNA77021.1"/>
    <property type="molecule type" value="Genomic_DNA"/>
</dbReference>
<feature type="region of interest" description="Disordered" evidence="1">
    <location>
        <begin position="183"/>
        <end position="266"/>
    </location>
</feature>
<gene>
    <name evidence="2" type="ORF">HBO13_30770</name>
</gene>
<feature type="compositionally biased region" description="Basic and acidic residues" evidence="1">
    <location>
        <begin position="184"/>
        <end position="213"/>
    </location>
</feature>
<sequence>MECLATKLLRRGDAVSIERGQLAIQPASGKPVPPEWISTNRARICREVLMSVGLDAFEYVGYSTGHYGKTRSAGITLQFVSVLSGQSVYAVFNADLTRQRNTATGKAGALLPKGQFRIGKRSNFYRFWLSAGLQMPDRLQRFYKCMGKLSTVLMAGAVSNDRFDVQTLQPLTISADEVSRALSGHKEGTTKAQGGHKEGTKSGHKELATDHEPQGLQPIPTTGASNYGNKVIREEGYKTFPYTPIDTPKPPEEQSVDEWLDAYSST</sequence>
<feature type="compositionally biased region" description="Polar residues" evidence="1">
    <location>
        <begin position="219"/>
        <end position="228"/>
    </location>
</feature>
<accession>A0A7Y1M868</accession>
<dbReference type="Proteomes" id="UP000535954">
    <property type="component" value="Unassembled WGS sequence"/>
</dbReference>
<comment type="caution">
    <text evidence="2">The sequence shown here is derived from an EMBL/GenBank/DDBJ whole genome shotgun (WGS) entry which is preliminary data.</text>
</comment>
<evidence type="ECO:0000256" key="1">
    <source>
        <dbReference type="SAM" id="MobiDB-lite"/>
    </source>
</evidence>
<evidence type="ECO:0000313" key="3">
    <source>
        <dbReference type="Proteomes" id="UP000535954"/>
    </source>
</evidence>
<protein>
    <submittedName>
        <fullName evidence="2">Uncharacterized protein</fullName>
    </submittedName>
</protein>
<organism evidence="2 3">
    <name type="scientific">Pseudomonas lactis</name>
    <dbReference type="NCBI Taxonomy" id="1615674"/>
    <lineage>
        <taxon>Bacteria</taxon>
        <taxon>Pseudomonadati</taxon>
        <taxon>Pseudomonadota</taxon>
        <taxon>Gammaproteobacteria</taxon>
        <taxon>Pseudomonadales</taxon>
        <taxon>Pseudomonadaceae</taxon>
        <taxon>Pseudomonas</taxon>
    </lineage>
</organism>
<reference evidence="2 3" key="1">
    <citation type="journal article" date="2020" name="Front. Microbiol.">
        <title>Genetic Organization of the aprX-lipA2 Operon Affects the Proteolytic Potential of Pseudomonas Species in Milk.</title>
        <authorList>
            <person name="Maier C."/>
            <person name="Huptas C."/>
            <person name="von Neubeck M."/>
            <person name="Scherer S."/>
            <person name="Wenning M."/>
            <person name="Lucking G."/>
        </authorList>
    </citation>
    <scope>NUCLEOTIDE SEQUENCE [LARGE SCALE GENOMIC DNA]</scope>
    <source>
        <strain evidence="2 3">WS 5405</strain>
    </source>
</reference>